<gene>
    <name evidence="5" type="ORF">QO014_003529</name>
</gene>
<evidence type="ECO:0000256" key="3">
    <source>
        <dbReference type="ARBA" id="ARBA00022729"/>
    </source>
</evidence>
<dbReference type="PANTHER" id="PTHR46847">
    <property type="entry name" value="D-ALLOSE-BINDING PERIPLASMIC PROTEIN-RELATED"/>
    <property type="match status" value="1"/>
</dbReference>
<evidence type="ECO:0000256" key="2">
    <source>
        <dbReference type="ARBA" id="ARBA00007639"/>
    </source>
</evidence>
<dbReference type="Proteomes" id="UP001241603">
    <property type="component" value="Unassembled WGS sequence"/>
</dbReference>
<dbReference type="RefSeq" id="WP_266350029.1">
    <property type="nucleotide sequence ID" value="NZ_JAPKNG010000005.1"/>
</dbReference>
<sequence>MAILVSGASRAADDSENKISIINVSGGLGFPYFQQIKAGAQAAAKDLEVDYQFVTGPNTVSTESDFVQVIRQSIARKPSIIILDDFFPDAMDPLAKQAVADGITVLMQGDGRSSVAKTGAMGYVGADPEMIGKLMGDGAVKAGVKHGLCVIQTAGNPVLEGYCAGFAKGVEQNGGKSDTLTIPNQDANNDANITRDIQAYLVNHPEVDGLYNTSSTAAIDGLKAIKAAGLDGKVQSFVSDNSAQVLQAIVDGKIALALDNQPYLLGYSSVVAAVMHARYGFDQAAPQITGPVEITKANVEAILESIKKYPGVRGAL</sequence>
<proteinExistence type="inferred from homology"/>
<feature type="domain" description="Periplasmic binding protein" evidence="4">
    <location>
        <begin position="28"/>
        <end position="278"/>
    </location>
</feature>
<evidence type="ECO:0000313" key="5">
    <source>
        <dbReference type="EMBL" id="MDQ0439128.1"/>
    </source>
</evidence>
<comment type="similarity">
    <text evidence="2">Belongs to the bacterial solute-binding protein 2 family.</text>
</comment>
<name>A0ABU0H9Y0_9HYPH</name>
<accession>A0ABU0H9Y0</accession>
<evidence type="ECO:0000259" key="4">
    <source>
        <dbReference type="Pfam" id="PF13407"/>
    </source>
</evidence>
<dbReference type="EMBL" id="JAUSVO010000005">
    <property type="protein sequence ID" value="MDQ0439128.1"/>
    <property type="molecule type" value="Genomic_DNA"/>
</dbReference>
<dbReference type="PANTHER" id="PTHR46847:SF1">
    <property type="entry name" value="D-ALLOSE-BINDING PERIPLASMIC PROTEIN-RELATED"/>
    <property type="match status" value="1"/>
</dbReference>
<dbReference type="InterPro" id="IPR028082">
    <property type="entry name" value="Peripla_BP_I"/>
</dbReference>
<reference evidence="5 6" key="1">
    <citation type="submission" date="2023-07" db="EMBL/GenBank/DDBJ databases">
        <title>Genomic Encyclopedia of Type Strains, Phase IV (KMG-IV): sequencing the most valuable type-strain genomes for metagenomic binning, comparative biology and taxonomic classification.</title>
        <authorList>
            <person name="Goeker M."/>
        </authorList>
    </citation>
    <scope>NUCLEOTIDE SEQUENCE [LARGE SCALE GENOMIC DNA]</scope>
    <source>
        <strain evidence="5 6">B6-8</strain>
    </source>
</reference>
<comment type="caution">
    <text evidence="5">The sequence shown here is derived from an EMBL/GenBank/DDBJ whole genome shotgun (WGS) entry which is preliminary data.</text>
</comment>
<keyword evidence="5" id="KW-0813">Transport</keyword>
<comment type="subcellular location">
    <subcellularLocation>
        <location evidence="1">Cell envelope</location>
    </subcellularLocation>
</comment>
<dbReference type="SUPFAM" id="SSF53822">
    <property type="entry name" value="Periplasmic binding protein-like I"/>
    <property type="match status" value="1"/>
</dbReference>
<dbReference type="Pfam" id="PF13407">
    <property type="entry name" value="Peripla_BP_4"/>
    <property type="match status" value="1"/>
</dbReference>
<protein>
    <submittedName>
        <fullName evidence="5">Simple sugar transport system substrate-binding protein</fullName>
    </submittedName>
</protein>
<dbReference type="Gene3D" id="3.40.50.2300">
    <property type="match status" value="2"/>
</dbReference>
<evidence type="ECO:0000256" key="1">
    <source>
        <dbReference type="ARBA" id="ARBA00004196"/>
    </source>
</evidence>
<dbReference type="InterPro" id="IPR025997">
    <property type="entry name" value="SBP_2_dom"/>
</dbReference>
<organism evidence="5 6">
    <name type="scientific">Kaistia dalseonensis</name>
    <dbReference type="NCBI Taxonomy" id="410840"/>
    <lineage>
        <taxon>Bacteria</taxon>
        <taxon>Pseudomonadati</taxon>
        <taxon>Pseudomonadota</taxon>
        <taxon>Alphaproteobacteria</taxon>
        <taxon>Hyphomicrobiales</taxon>
        <taxon>Kaistiaceae</taxon>
        <taxon>Kaistia</taxon>
    </lineage>
</organism>
<evidence type="ECO:0000313" key="6">
    <source>
        <dbReference type="Proteomes" id="UP001241603"/>
    </source>
</evidence>
<keyword evidence="3" id="KW-0732">Signal</keyword>
<keyword evidence="5" id="KW-0762">Sugar transport</keyword>
<keyword evidence="6" id="KW-1185">Reference proteome</keyword>